<feature type="signal peptide" evidence="1">
    <location>
        <begin position="1"/>
        <end position="21"/>
    </location>
</feature>
<feature type="domain" description="Ice-binding protein C-terminal" evidence="2">
    <location>
        <begin position="295"/>
        <end position="319"/>
    </location>
</feature>
<evidence type="ECO:0000259" key="2">
    <source>
        <dbReference type="Pfam" id="PF07589"/>
    </source>
</evidence>
<keyword evidence="1" id="KW-0732">Signal</keyword>
<evidence type="ECO:0000313" key="3">
    <source>
        <dbReference type="EMBL" id="NWK56632.1"/>
    </source>
</evidence>
<evidence type="ECO:0000256" key="1">
    <source>
        <dbReference type="SAM" id="SignalP"/>
    </source>
</evidence>
<dbReference type="SUPFAM" id="SSF55486">
    <property type="entry name" value="Metalloproteases ('zincins'), catalytic domain"/>
    <property type="match status" value="2"/>
</dbReference>
<dbReference type="GO" id="GO:0008237">
    <property type="term" value="F:metallopeptidase activity"/>
    <property type="evidence" value="ECO:0007669"/>
    <property type="project" value="InterPro"/>
</dbReference>
<name>A0A851GI84_9BACT</name>
<dbReference type="RefSeq" id="WP_178933433.1">
    <property type="nucleotide sequence ID" value="NZ_JACBAZ010000005.1"/>
</dbReference>
<comment type="caution">
    <text evidence="3">The sequence shown here is derived from an EMBL/GenBank/DDBJ whole genome shotgun (WGS) entry which is preliminary data.</text>
</comment>
<dbReference type="InterPro" id="IPR024079">
    <property type="entry name" value="MetalloPept_cat_dom_sf"/>
</dbReference>
<dbReference type="Gene3D" id="3.90.132.10">
    <property type="entry name" value="Leishmanolysin , domain 2"/>
    <property type="match status" value="1"/>
</dbReference>
<sequence>MHSLLLSLTLVSIAASSNVHANSFLSFNDQGQIVTHLEASGDLTVNDYPSFELDAQQQNLTNGFNIIIDYGTSNPTPEELAAFSAAEAAWESRIIGYKDTIRGKDANAVTISVTLEPNDGPGGVLGSAGPTTAKTGQEENFLYAASGSMTFDTADTANLVAAGTFDKVIEHEMGHVLGLGTLWSSSGAGIAGYQELYVNGSGEYTGASALAQWQTEFGQGGASFIPVELGGGSGTANGHWNEVDGGAGPTGITQAGTGRDMRDELMTGWLNPDSFISNMTIAQFEDLGYTVVLNPVPEPASALFSLLGFGALASLRRRR</sequence>
<dbReference type="EMBL" id="JACBAZ010000005">
    <property type="protein sequence ID" value="NWK56632.1"/>
    <property type="molecule type" value="Genomic_DNA"/>
</dbReference>
<dbReference type="InterPro" id="IPR013424">
    <property type="entry name" value="Ice-binding_C"/>
</dbReference>
<dbReference type="Proteomes" id="UP000557872">
    <property type="component" value="Unassembled WGS sequence"/>
</dbReference>
<gene>
    <name evidence="3" type="ORF">HW115_13500</name>
</gene>
<feature type="chain" id="PRO_5032792371" evidence="1">
    <location>
        <begin position="22"/>
        <end position="319"/>
    </location>
</feature>
<dbReference type="Gene3D" id="3.40.390.10">
    <property type="entry name" value="Collagenase (Catalytic Domain)"/>
    <property type="match status" value="1"/>
</dbReference>
<evidence type="ECO:0000313" key="4">
    <source>
        <dbReference type="Proteomes" id="UP000557872"/>
    </source>
</evidence>
<organism evidence="3 4">
    <name type="scientific">Oceaniferula marina</name>
    <dbReference type="NCBI Taxonomy" id="2748318"/>
    <lineage>
        <taxon>Bacteria</taxon>
        <taxon>Pseudomonadati</taxon>
        <taxon>Verrucomicrobiota</taxon>
        <taxon>Verrucomicrobiia</taxon>
        <taxon>Verrucomicrobiales</taxon>
        <taxon>Verrucomicrobiaceae</taxon>
        <taxon>Oceaniferula</taxon>
    </lineage>
</organism>
<keyword evidence="4" id="KW-1185">Reference proteome</keyword>
<reference evidence="3 4" key="1">
    <citation type="submission" date="2020-07" db="EMBL/GenBank/DDBJ databases">
        <title>Roseicoccus Jingziensis gen. nov., sp. nov., isolated from coastal seawater.</title>
        <authorList>
            <person name="Feng X."/>
        </authorList>
    </citation>
    <scope>NUCLEOTIDE SEQUENCE [LARGE SCALE GENOMIC DNA]</scope>
    <source>
        <strain evidence="3 4">N1E253</strain>
    </source>
</reference>
<proteinExistence type="predicted"/>
<dbReference type="Pfam" id="PF07589">
    <property type="entry name" value="PEP-CTERM"/>
    <property type="match status" value="1"/>
</dbReference>
<dbReference type="AlphaFoldDB" id="A0A851GI84"/>
<accession>A0A851GI84</accession>
<protein>
    <submittedName>
        <fullName evidence="3">PEP-CTERM sorting domain-containing protein</fullName>
    </submittedName>
</protein>